<comment type="caution">
    <text evidence="3">The sequence shown here is derived from an EMBL/GenBank/DDBJ whole genome shotgun (WGS) entry which is preliminary data.</text>
</comment>
<dbReference type="SUPFAM" id="SSF52540">
    <property type="entry name" value="P-loop containing nucleoside triphosphate hydrolases"/>
    <property type="match status" value="1"/>
</dbReference>
<evidence type="ECO:0000313" key="3">
    <source>
        <dbReference type="EMBL" id="KKK58125.1"/>
    </source>
</evidence>
<feature type="domain" description="Helicase C-terminal" evidence="2">
    <location>
        <begin position="19"/>
        <end position="192"/>
    </location>
</feature>
<evidence type="ECO:0000259" key="2">
    <source>
        <dbReference type="PROSITE" id="PS51194"/>
    </source>
</evidence>
<feature type="non-terminal residue" evidence="3">
    <location>
        <position position="1"/>
    </location>
</feature>
<dbReference type="InterPro" id="IPR049730">
    <property type="entry name" value="SNF2/RAD54-like_C"/>
</dbReference>
<name>A0A0F8XAX0_9ZZZZ</name>
<keyword evidence="1" id="KW-0378">Hydrolase</keyword>
<dbReference type="SMART" id="SM00490">
    <property type="entry name" value="HELICc"/>
    <property type="match status" value="1"/>
</dbReference>
<dbReference type="CDD" id="cd18793">
    <property type="entry name" value="SF2_C_SNF"/>
    <property type="match status" value="1"/>
</dbReference>
<dbReference type="AlphaFoldDB" id="A0A0F8XAX0"/>
<feature type="non-terminal residue" evidence="3">
    <location>
        <position position="355"/>
    </location>
</feature>
<dbReference type="GO" id="GO:0016787">
    <property type="term" value="F:hydrolase activity"/>
    <property type="evidence" value="ECO:0007669"/>
    <property type="project" value="UniProtKB-KW"/>
</dbReference>
<dbReference type="InterPro" id="IPR027417">
    <property type="entry name" value="P-loop_NTPase"/>
</dbReference>
<reference evidence="3" key="1">
    <citation type="journal article" date="2015" name="Nature">
        <title>Complex archaea that bridge the gap between prokaryotes and eukaryotes.</title>
        <authorList>
            <person name="Spang A."/>
            <person name="Saw J.H."/>
            <person name="Jorgensen S.L."/>
            <person name="Zaremba-Niedzwiedzka K."/>
            <person name="Martijn J."/>
            <person name="Lind A.E."/>
            <person name="van Eijk R."/>
            <person name="Schleper C."/>
            <person name="Guy L."/>
            <person name="Ettema T.J."/>
        </authorList>
    </citation>
    <scope>NUCLEOTIDE SEQUENCE</scope>
</reference>
<dbReference type="EMBL" id="LAZR01064134">
    <property type="protein sequence ID" value="KKK58125.1"/>
    <property type="molecule type" value="Genomic_DNA"/>
</dbReference>
<evidence type="ECO:0000256" key="1">
    <source>
        <dbReference type="ARBA" id="ARBA00022801"/>
    </source>
</evidence>
<dbReference type="Pfam" id="PF00271">
    <property type="entry name" value="Helicase_C"/>
    <property type="match status" value="1"/>
</dbReference>
<accession>A0A0F8XAX0</accession>
<protein>
    <recommendedName>
        <fullName evidence="2">Helicase C-terminal domain-containing protein</fullName>
    </recommendedName>
</protein>
<dbReference type="PROSITE" id="PS51194">
    <property type="entry name" value="HELICASE_CTER"/>
    <property type="match status" value="1"/>
</dbReference>
<sequence>DIAIVMEEILSKNDFKLNQLKSKLKDIINEATDYKEKKTIIFSFFEDTARYIFDSLLNDEDYLREIQHPTIEIISGKVSSRKKRKEIIEKFAPISSFKEIPEEEQITILISTDVLSEGQNLQDAKHVINYDLHWNPVRMIQRAGRIDRLGSCHGKITIHNFFLEEGLEALLNLMQRIFSRLRKIDAAIELDAPILESDQEYQNLKRIKEQDTDIIEEYENKLEFIGLNQSKKDLLTAIKEIGIKTFGKLPNGIFSGMLTRDQSGLVVAIEVIQKGIPKLNDDKNLIDCDLCGQYQYCQQIMFANKLYWICNSHNEEKVLKSLISIYEILAFPIDENLQNFRSEYNSDVTHYDQTY</sequence>
<dbReference type="PANTHER" id="PTHR45766:SF6">
    <property type="entry name" value="SWI_SNF-RELATED MATRIX-ASSOCIATED ACTIN-DEPENDENT REGULATOR OF CHROMATIN SUBFAMILY A-LIKE PROTEIN 1"/>
    <property type="match status" value="1"/>
</dbReference>
<dbReference type="Gene3D" id="3.40.50.300">
    <property type="entry name" value="P-loop containing nucleotide triphosphate hydrolases"/>
    <property type="match status" value="1"/>
</dbReference>
<proteinExistence type="predicted"/>
<dbReference type="InterPro" id="IPR001650">
    <property type="entry name" value="Helicase_C-like"/>
</dbReference>
<organism evidence="3">
    <name type="scientific">marine sediment metagenome</name>
    <dbReference type="NCBI Taxonomy" id="412755"/>
    <lineage>
        <taxon>unclassified sequences</taxon>
        <taxon>metagenomes</taxon>
        <taxon>ecological metagenomes</taxon>
    </lineage>
</organism>
<gene>
    <name evidence="3" type="ORF">LCGC14_3047580</name>
</gene>
<dbReference type="PANTHER" id="PTHR45766">
    <property type="entry name" value="DNA ANNEALING HELICASE AND ENDONUCLEASE ZRANB3 FAMILY MEMBER"/>
    <property type="match status" value="1"/>
</dbReference>